<keyword evidence="6" id="KW-0677">Repeat</keyword>
<dbReference type="Proteomes" id="UP000822862">
    <property type="component" value="Chromosome"/>
</dbReference>
<dbReference type="CDD" id="cd05009">
    <property type="entry name" value="SIS_GlmS_GlmD_2"/>
    <property type="match status" value="1"/>
</dbReference>
<evidence type="ECO:0000256" key="6">
    <source>
        <dbReference type="ARBA" id="ARBA00022737"/>
    </source>
</evidence>
<dbReference type="InterPro" id="IPR001347">
    <property type="entry name" value="SIS_dom"/>
</dbReference>
<dbReference type="RefSeq" id="WP_194844671.1">
    <property type="nucleotide sequence ID" value="NZ_CP075585.1"/>
</dbReference>
<evidence type="ECO:0000259" key="8">
    <source>
        <dbReference type="PROSITE" id="PS51278"/>
    </source>
</evidence>
<keyword evidence="11" id="KW-1185">Reference proteome</keyword>
<dbReference type="PROSITE" id="PS51278">
    <property type="entry name" value="GATASE_TYPE_2"/>
    <property type="match status" value="1"/>
</dbReference>
<dbReference type="CDD" id="cd05008">
    <property type="entry name" value="SIS_GlmS_GlmD_1"/>
    <property type="match status" value="1"/>
</dbReference>
<dbReference type="InterPro" id="IPR046348">
    <property type="entry name" value="SIS_dom_sf"/>
</dbReference>
<dbReference type="NCBIfam" id="TIGR01135">
    <property type="entry name" value="glmS"/>
    <property type="match status" value="1"/>
</dbReference>
<comment type="catalytic activity">
    <reaction evidence="1">
        <text>D-fructose 6-phosphate + L-glutamine = D-glucosamine 6-phosphate + L-glutamate</text>
        <dbReference type="Rhea" id="RHEA:13237"/>
        <dbReference type="ChEBI" id="CHEBI:29985"/>
        <dbReference type="ChEBI" id="CHEBI:58359"/>
        <dbReference type="ChEBI" id="CHEBI:58725"/>
        <dbReference type="ChEBI" id="CHEBI:61527"/>
        <dbReference type="EC" id="2.6.1.16"/>
    </reaction>
</comment>
<dbReference type="SUPFAM" id="SSF53697">
    <property type="entry name" value="SIS domain"/>
    <property type="match status" value="1"/>
</dbReference>
<accession>A0ABX8Z0J6</accession>
<evidence type="ECO:0000256" key="4">
    <source>
        <dbReference type="ARBA" id="ARBA00022576"/>
    </source>
</evidence>
<dbReference type="PANTHER" id="PTHR10937">
    <property type="entry name" value="GLUCOSAMINE--FRUCTOSE-6-PHOSPHATE AMINOTRANSFERASE, ISOMERIZING"/>
    <property type="match status" value="1"/>
</dbReference>
<dbReference type="InterPro" id="IPR047084">
    <property type="entry name" value="GFAT_N"/>
</dbReference>
<gene>
    <name evidence="10" type="ORF">RHAB15C_0000714</name>
</gene>
<feature type="domain" description="SIS" evidence="9">
    <location>
        <begin position="289"/>
        <end position="428"/>
    </location>
</feature>
<dbReference type="PROSITE" id="PS51464">
    <property type="entry name" value="SIS"/>
    <property type="match status" value="2"/>
</dbReference>
<dbReference type="Gene3D" id="3.40.50.10490">
    <property type="entry name" value="Glucose-6-phosphate isomerase like protein, domain 1"/>
    <property type="match status" value="2"/>
</dbReference>
<organism evidence="10 11">
    <name type="scientific">Candidatus Rhabdochlamydia porcellionis</name>
    <dbReference type="NCBI Taxonomy" id="225148"/>
    <lineage>
        <taxon>Bacteria</taxon>
        <taxon>Pseudomonadati</taxon>
        <taxon>Chlamydiota</taxon>
        <taxon>Chlamydiia</taxon>
        <taxon>Parachlamydiales</taxon>
        <taxon>Candidatus Rhabdochlamydiaceae</taxon>
        <taxon>Candidatus Rhabdochlamydia</taxon>
    </lineage>
</organism>
<dbReference type="EC" id="2.6.1.16" evidence="2"/>
<dbReference type="Gene3D" id="3.60.20.10">
    <property type="entry name" value="Glutamine Phosphoribosylpyrophosphate, subunit 1, domain 1"/>
    <property type="match status" value="1"/>
</dbReference>
<dbReference type="InterPro" id="IPR005855">
    <property type="entry name" value="GFAT"/>
</dbReference>
<dbReference type="PANTHER" id="PTHR10937:SF0">
    <property type="entry name" value="GLUTAMINE--FRUCTOSE-6-PHOSPHATE TRANSAMINASE (ISOMERIZING)"/>
    <property type="match status" value="1"/>
</dbReference>
<dbReference type="InterPro" id="IPR035490">
    <property type="entry name" value="GlmS/FrlB_SIS"/>
</dbReference>
<evidence type="ECO:0000313" key="11">
    <source>
        <dbReference type="Proteomes" id="UP000822862"/>
    </source>
</evidence>
<evidence type="ECO:0000313" key="10">
    <source>
        <dbReference type="EMBL" id="QZA58835.1"/>
    </source>
</evidence>
<protein>
    <recommendedName>
        <fullName evidence="3">Glutamine--fructose-6-phosphate aminotransferase [isomerizing]</fullName>
        <ecNumber evidence="2">2.6.1.16</ecNumber>
    </recommendedName>
</protein>
<proteinExistence type="predicted"/>
<evidence type="ECO:0000256" key="5">
    <source>
        <dbReference type="ARBA" id="ARBA00022679"/>
    </source>
</evidence>
<dbReference type="NCBIfam" id="NF001484">
    <property type="entry name" value="PRK00331.1"/>
    <property type="match status" value="1"/>
</dbReference>
<dbReference type="EMBL" id="CP075585">
    <property type="protein sequence ID" value="QZA58835.1"/>
    <property type="molecule type" value="Genomic_DNA"/>
</dbReference>
<dbReference type="InterPro" id="IPR035466">
    <property type="entry name" value="GlmS/AgaS_SIS"/>
</dbReference>
<sequence>MCGIFAYIGPRNPAKTCLKGLKQLEYRGYDSAGVAGVEKGMLITYKAVGKLSALEHVIERCQNHQLHLAIAHTRWATHGKPTEENAHPHFDQIQSLAVVHNGIIENHFALRSMLQEKGRHFYSDTDTEVIAQLISHFYQNDLLSAVKNAISLLKGSWALAIIHKDHPDQIIVAAYQNSIAIGCNLTHKEVFISSDTNAFCETDLEVMFLHSKEIACISSQKIQVFDNTHAQINKPTKHFEIEKTLVSKNGYPHFMLKEIFEQPKVIQYAFHNRLLRAQGSVFFEELLFTSEELIKVRQILIIACGSSWHAGLLAAAFFQEQARIPTQAHIASEFRYSHPILSKETLVIAISQSGETLDTLAAVREVKKMSAKVLGICNVAHSSLAREADSTLFLKAGTEISVCSTKAFTNQLIVLFLFSLQMARLRQMDLKTGQYWINEIEAIPKHIETILQQKETISYFAKQYAHLQHFFFLGRSYMYPTSLEAALKLKEISYINAQAYPAGEMKHGPIALVDHSLAVIALCGNTHTMEKMLGNLIEIQARNAPILAFAPQSCLDVSLITNQVIWLPSSPDALSCIPYSVATQLFAYSIALEKGTDIDQPRNLAKSVTVE</sequence>
<dbReference type="CDD" id="cd00714">
    <property type="entry name" value="GFAT"/>
    <property type="match status" value="1"/>
</dbReference>
<evidence type="ECO:0000256" key="7">
    <source>
        <dbReference type="ARBA" id="ARBA00022962"/>
    </source>
</evidence>
<keyword evidence="4 10" id="KW-0032">Aminotransferase</keyword>
<feature type="domain" description="SIS" evidence="9">
    <location>
        <begin position="460"/>
        <end position="601"/>
    </location>
</feature>
<keyword evidence="7" id="KW-0315">Glutamine amidotransferase</keyword>
<dbReference type="Pfam" id="PF13522">
    <property type="entry name" value="GATase_6"/>
    <property type="match status" value="1"/>
</dbReference>
<evidence type="ECO:0000259" key="9">
    <source>
        <dbReference type="PROSITE" id="PS51464"/>
    </source>
</evidence>
<evidence type="ECO:0000256" key="3">
    <source>
        <dbReference type="ARBA" id="ARBA00016090"/>
    </source>
</evidence>
<reference evidence="10 11" key="1">
    <citation type="submission" date="2020-01" db="EMBL/GenBank/DDBJ databases">
        <authorList>
            <person name="Sixt B."/>
            <person name="Schulz F."/>
            <person name="Kostanjsek R."/>
            <person name="Koestlbacher S."/>
            <person name="Collingro A."/>
            <person name="Toenshoff E."/>
            <person name="Horn M."/>
        </authorList>
    </citation>
    <scope>NUCLEOTIDE SEQUENCE [LARGE SCALE GENOMIC DNA]</scope>
    <source>
        <strain evidence="10 11">15C</strain>
    </source>
</reference>
<evidence type="ECO:0000256" key="2">
    <source>
        <dbReference type="ARBA" id="ARBA00012916"/>
    </source>
</evidence>
<name>A0ABX8Z0J6_9BACT</name>
<dbReference type="Pfam" id="PF01380">
    <property type="entry name" value="SIS"/>
    <property type="match status" value="2"/>
</dbReference>
<dbReference type="InterPro" id="IPR029055">
    <property type="entry name" value="Ntn_hydrolases_N"/>
</dbReference>
<dbReference type="GO" id="GO:0004360">
    <property type="term" value="F:glutamine-fructose-6-phosphate transaminase (isomerizing) activity"/>
    <property type="evidence" value="ECO:0007669"/>
    <property type="project" value="UniProtKB-EC"/>
</dbReference>
<dbReference type="SUPFAM" id="SSF56235">
    <property type="entry name" value="N-terminal nucleophile aminohydrolases (Ntn hydrolases)"/>
    <property type="match status" value="1"/>
</dbReference>
<dbReference type="InterPro" id="IPR017932">
    <property type="entry name" value="GATase_2_dom"/>
</dbReference>
<keyword evidence="5 10" id="KW-0808">Transferase</keyword>
<evidence type="ECO:0000256" key="1">
    <source>
        <dbReference type="ARBA" id="ARBA00001031"/>
    </source>
</evidence>
<reference evidence="10 11" key="2">
    <citation type="submission" date="2021-05" db="EMBL/GenBank/DDBJ databases">
        <title>Ecology and evolution of chlamydial symbionts of arthropods.</title>
        <authorList>
            <person name="Halter T."/>
            <person name="Sixt B.S."/>
            <person name="Toenshoff E.R."/>
            <person name="Koestlbacher S."/>
            <person name="Schulz F."/>
            <person name="Kostanjsek R."/>
            <person name="Collingro A."/>
            <person name="Hendrickx F."/>
            <person name="Horn M."/>
        </authorList>
    </citation>
    <scope>NUCLEOTIDE SEQUENCE [LARGE SCALE GENOMIC DNA]</scope>
    <source>
        <strain evidence="10 11">15C</strain>
    </source>
</reference>
<feature type="domain" description="Glutamine amidotransferase type-2" evidence="8">
    <location>
        <begin position="2"/>
        <end position="220"/>
    </location>
</feature>